<comment type="similarity">
    <text evidence="2">Belongs to the nucleoporin Nup133 family.</text>
</comment>
<name>A0A0K2TIA8_LEPSM</name>
<evidence type="ECO:0000256" key="1">
    <source>
        <dbReference type="ARBA" id="ARBA00004259"/>
    </source>
</evidence>
<feature type="domain" description="Nucleoporin Nup133/Nup155-like C-terminal" evidence="8">
    <location>
        <begin position="429"/>
        <end position="656"/>
    </location>
</feature>
<evidence type="ECO:0000313" key="9">
    <source>
        <dbReference type="EMBL" id="CDW25674.1"/>
    </source>
</evidence>
<keyword evidence="7" id="KW-0539">Nucleus</keyword>
<dbReference type="Pfam" id="PF03177">
    <property type="entry name" value="Nucleoporin_C"/>
    <property type="match status" value="1"/>
</dbReference>
<dbReference type="GO" id="GO:0016973">
    <property type="term" value="P:poly(A)+ mRNA export from nucleus"/>
    <property type="evidence" value="ECO:0007669"/>
    <property type="project" value="TreeGrafter"/>
</dbReference>
<keyword evidence="3" id="KW-0813">Transport</keyword>
<dbReference type="GO" id="GO:0031080">
    <property type="term" value="C:nuclear pore outer ring"/>
    <property type="evidence" value="ECO:0007669"/>
    <property type="project" value="TreeGrafter"/>
</dbReference>
<proteinExistence type="inferred from homology"/>
<comment type="subcellular location">
    <subcellularLocation>
        <location evidence="1">Nucleus envelope</location>
    </subcellularLocation>
</comment>
<keyword evidence="6" id="KW-0811">Translocation</keyword>
<protein>
    <recommendedName>
        <fullName evidence="8">Nucleoporin Nup133/Nup155-like C-terminal domain-containing protein</fullName>
    </recommendedName>
</protein>
<accession>A0A0K2TIA8</accession>
<dbReference type="InterPro" id="IPR037624">
    <property type="entry name" value="Nup133-like"/>
</dbReference>
<dbReference type="GO" id="GO:0017056">
    <property type="term" value="F:structural constituent of nuclear pore"/>
    <property type="evidence" value="ECO:0007669"/>
    <property type="project" value="InterPro"/>
</dbReference>
<dbReference type="PANTHER" id="PTHR13405">
    <property type="entry name" value="NUCLEAR PORE COMPLEX PROTEIN NUP133"/>
    <property type="match status" value="1"/>
</dbReference>
<sequence length="789" mass="89739">MNFRSFYSLCINLKESIENLNYKFLYPRPQYVYLYNDKSLLCISGVSDEQNYDVMDFDTNGNGILGIGSIGKTPLIFTRNKGLITVTPTELKNASISITDQSHGNDSRSTSLLFDKISTNPANLSVSKVGIDNLTSSKSIPDQFKGAFLCFCEDNMRTALSIVEDLFPPGQVQEGEINSSTNKVIVQVSRDVIDDYPAMDPRWMESLPPSEQKIERVGASMSMLIKHQLEDKKTALDLYVNFIKKVGLWKRMSGVVVDDSPPMSTHLALAEHLEKIVAALALRNMKAEFSEVIEKAIKIVLKDRSYYKKTGNLTPQDHFYREVSKVEQIVSGLLEVVKHSIATDQPDKITSIVSSCNRVVLSIIKEAVNYRSNKLDEFLPLGNAKDLEYLPWTSSPGPSGLRSCLMNFYKYTLEQVVPLSKGSIDRSGFYQQLVEFADIILDGYNTQIESICSKSISERREEVGKQYEKDRLSLIMPLITNEYYEEAASLAEKYFEFGGLVKLCEITNDKERLERYMDRFAAQKFSDFVFDWHVKEGKQGRLLSQVQKSGNRRQEELGRFLSGHAGFSWVHDVQTNKFKDASLTLKKLALNEIEILARKKTMLSLSKLTALASDENEEVVKPFIEDIEQELTTSLAQEQLPLAVLEAFNLSPDSMNVLSPKEIIELYISDENFNADHIDFKKALDLMDYIRDMDIEDKEALKLHIWARSILRNNWENMDAANPVDSVKETTFFKLAEFCQLQGLELQCQLLSYENLLGASELQSISNNKNFQFFLQTAYEHLLRSTEAY</sequence>
<evidence type="ECO:0000256" key="5">
    <source>
        <dbReference type="ARBA" id="ARBA00022927"/>
    </source>
</evidence>
<evidence type="ECO:0000256" key="4">
    <source>
        <dbReference type="ARBA" id="ARBA00022816"/>
    </source>
</evidence>
<keyword evidence="5" id="KW-0653">Protein transport</keyword>
<dbReference type="SUPFAM" id="SSF117289">
    <property type="entry name" value="Nucleoporin domain"/>
    <property type="match status" value="1"/>
</dbReference>
<evidence type="ECO:0000259" key="8">
    <source>
        <dbReference type="Pfam" id="PF03177"/>
    </source>
</evidence>
<dbReference type="OrthoDB" id="6342440at2759"/>
<keyword evidence="4" id="KW-0509">mRNA transport</keyword>
<dbReference type="AlphaFoldDB" id="A0A0K2TIA8"/>
<organism evidence="9">
    <name type="scientific">Lepeophtheirus salmonis</name>
    <name type="common">Salmon louse</name>
    <name type="synonym">Caligus salmonis</name>
    <dbReference type="NCBI Taxonomy" id="72036"/>
    <lineage>
        <taxon>Eukaryota</taxon>
        <taxon>Metazoa</taxon>
        <taxon>Ecdysozoa</taxon>
        <taxon>Arthropoda</taxon>
        <taxon>Crustacea</taxon>
        <taxon>Multicrustacea</taxon>
        <taxon>Hexanauplia</taxon>
        <taxon>Copepoda</taxon>
        <taxon>Siphonostomatoida</taxon>
        <taxon>Caligidae</taxon>
        <taxon>Lepeophtheirus</taxon>
    </lineage>
</organism>
<dbReference type="PANTHER" id="PTHR13405:SF11">
    <property type="entry name" value="NUCLEAR PORE COMPLEX PROTEIN NUP133"/>
    <property type="match status" value="1"/>
</dbReference>
<evidence type="ECO:0000256" key="2">
    <source>
        <dbReference type="ARBA" id="ARBA00005569"/>
    </source>
</evidence>
<dbReference type="EMBL" id="HACA01008313">
    <property type="protein sequence ID" value="CDW25674.1"/>
    <property type="molecule type" value="Transcribed_RNA"/>
</dbReference>
<dbReference type="InterPro" id="IPR015943">
    <property type="entry name" value="WD40/YVTN_repeat-like_dom_sf"/>
</dbReference>
<reference evidence="9" key="1">
    <citation type="submission" date="2014-05" db="EMBL/GenBank/DDBJ databases">
        <authorList>
            <person name="Chronopoulou M."/>
        </authorList>
    </citation>
    <scope>NUCLEOTIDE SEQUENCE</scope>
    <source>
        <tissue evidence="9">Whole organism</tissue>
    </source>
</reference>
<evidence type="ECO:0000256" key="7">
    <source>
        <dbReference type="ARBA" id="ARBA00023242"/>
    </source>
</evidence>
<dbReference type="Gene3D" id="1.25.40.700">
    <property type="match status" value="1"/>
</dbReference>
<evidence type="ECO:0000256" key="6">
    <source>
        <dbReference type="ARBA" id="ARBA00023010"/>
    </source>
</evidence>
<dbReference type="GO" id="GO:0000972">
    <property type="term" value="P:transcription-dependent tethering of RNA polymerase II gene DNA at nuclear periphery"/>
    <property type="evidence" value="ECO:0007669"/>
    <property type="project" value="TreeGrafter"/>
</dbReference>
<dbReference type="Gene3D" id="2.130.10.10">
    <property type="entry name" value="YVTN repeat-like/Quinoprotein amine dehydrogenase"/>
    <property type="match status" value="1"/>
</dbReference>
<dbReference type="Gene3D" id="1.20.58.1380">
    <property type="match status" value="1"/>
</dbReference>
<evidence type="ECO:0000256" key="3">
    <source>
        <dbReference type="ARBA" id="ARBA00022448"/>
    </source>
</evidence>
<dbReference type="InterPro" id="IPR007187">
    <property type="entry name" value="Nucleoporin_Nup133/Nup155_C"/>
</dbReference>
<dbReference type="GO" id="GO:0006606">
    <property type="term" value="P:protein import into nucleus"/>
    <property type="evidence" value="ECO:0007669"/>
    <property type="project" value="TreeGrafter"/>
</dbReference>